<dbReference type="Proteomes" id="UP001245184">
    <property type="component" value="Unassembled WGS sequence"/>
</dbReference>
<dbReference type="Pfam" id="PF00194">
    <property type="entry name" value="Carb_anhydrase"/>
    <property type="match status" value="1"/>
</dbReference>
<organism evidence="12 13">
    <name type="scientific">Paraburkholderia graminis</name>
    <dbReference type="NCBI Taxonomy" id="60548"/>
    <lineage>
        <taxon>Bacteria</taxon>
        <taxon>Pseudomonadati</taxon>
        <taxon>Pseudomonadota</taxon>
        <taxon>Betaproteobacteria</taxon>
        <taxon>Burkholderiales</taxon>
        <taxon>Burkholderiaceae</taxon>
        <taxon>Paraburkholderia</taxon>
    </lineage>
</organism>
<accession>A0ABD5CRX5</accession>
<dbReference type="GO" id="GO:0008270">
    <property type="term" value="F:zinc ion binding"/>
    <property type="evidence" value="ECO:0007669"/>
    <property type="project" value="UniProtKB-UniRule"/>
</dbReference>
<evidence type="ECO:0000256" key="4">
    <source>
        <dbReference type="ARBA" id="ARBA00012925"/>
    </source>
</evidence>
<dbReference type="PANTHER" id="PTHR18952">
    <property type="entry name" value="CARBONIC ANHYDRASE"/>
    <property type="match status" value="1"/>
</dbReference>
<comment type="similarity">
    <text evidence="3 10">Belongs to the alpha-carbonic anhydrase family.</text>
</comment>
<name>A0ABD5CRX5_9BURK</name>
<dbReference type="InterPro" id="IPR001148">
    <property type="entry name" value="CA_dom"/>
</dbReference>
<dbReference type="CDD" id="cd03124">
    <property type="entry name" value="alpha_CA_prokaryotic_like"/>
    <property type="match status" value="1"/>
</dbReference>
<comment type="function">
    <text evidence="2 10">Reversible hydration of carbon dioxide.</text>
</comment>
<evidence type="ECO:0000256" key="1">
    <source>
        <dbReference type="ARBA" id="ARBA00001947"/>
    </source>
</evidence>
<feature type="chain" id="PRO_5044529626" description="Carbonic anhydrase" evidence="10">
    <location>
        <begin position="25"/>
        <end position="254"/>
    </location>
</feature>
<evidence type="ECO:0000259" key="11">
    <source>
        <dbReference type="PROSITE" id="PS51144"/>
    </source>
</evidence>
<dbReference type="SMART" id="SM01057">
    <property type="entry name" value="Carb_anhydrase"/>
    <property type="match status" value="1"/>
</dbReference>
<evidence type="ECO:0000313" key="12">
    <source>
        <dbReference type="EMBL" id="MDR6208084.1"/>
    </source>
</evidence>
<dbReference type="PROSITE" id="PS51144">
    <property type="entry name" value="ALPHA_CA_2"/>
    <property type="match status" value="1"/>
</dbReference>
<gene>
    <name evidence="12" type="ORF">QF025_006885</name>
</gene>
<evidence type="ECO:0000256" key="3">
    <source>
        <dbReference type="ARBA" id="ARBA00010718"/>
    </source>
</evidence>
<dbReference type="AlphaFoldDB" id="A0ABD5CRX5"/>
<keyword evidence="10" id="KW-0732">Signal</keyword>
<dbReference type="PROSITE" id="PS00162">
    <property type="entry name" value="ALPHA_CA_1"/>
    <property type="match status" value="1"/>
</dbReference>
<evidence type="ECO:0000256" key="9">
    <source>
        <dbReference type="ARBA" id="ARBA00048348"/>
    </source>
</evidence>
<evidence type="ECO:0000256" key="2">
    <source>
        <dbReference type="ARBA" id="ARBA00002904"/>
    </source>
</evidence>
<dbReference type="SUPFAM" id="SSF51069">
    <property type="entry name" value="Carbonic anhydrase"/>
    <property type="match status" value="1"/>
</dbReference>
<dbReference type="GO" id="GO:0004089">
    <property type="term" value="F:carbonate dehydratase activity"/>
    <property type="evidence" value="ECO:0007669"/>
    <property type="project" value="UniProtKB-UniRule"/>
</dbReference>
<keyword evidence="8 10" id="KW-0456">Lyase</keyword>
<dbReference type="EMBL" id="JAVIZN010000003">
    <property type="protein sequence ID" value="MDR6208084.1"/>
    <property type="molecule type" value="Genomic_DNA"/>
</dbReference>
<sequence length="254" mass="28215">MNFHMKLSKYLVLLGSLCVTLSHAADPHASTARWSYQGETGPAHWGELSPDNAACRDGYSQSPIDLRHERAQHGRGRNFQFHYRPSVFSLVNNGHTIQASAADAANALDSNDDAYTLKQFHFHTPSEHEVNGRRYPMELHLVHQDGQGNLTVVGVFIKEGRKNTALAPLFNRLPAEGEAARSVTIDPAALLPDGYQALRYVGSLTTPPCTEQVNWIVLEKPIELSKAQIAAFRKLFPNNHRDVKPDGGREVDEE</sequence>
<dbReference type="Gene3D" id="3.10.200.10">
    <property type="entry name" value="Alpha carbonic anhydrase"/>
    <property type="match status" value="1"/>
</dbReference>
<comment type="cofactor">
    <cofactor evidence="1 10">
        <name>Zn(2+)</name>
        <dbReference type="ChEBI" id="CHEBI:29105"/>
    </cofactor>
</comment>
<evidence type="ECO:0000313" key="13">
    <source>
        <dbReference type="Proteomes" id="UP001245184"/>
    </source>
</evidence>
<dbReference type="EC" id="4.2.1.1" evidence="4 10"/>
<dbReference type="InterPro" id="IPR041891">
    <property type="entry name" value="Alpha_CA_prokaryot-like"/>
</dbReference>
<evidence type="ECO:0000256" key="5">
    <source>
        <dbReference type="ARBA" id="ARBA00014628"/>
    </source>
</evidence>
<evidence type="ECO:0000256" key="6">
    <source>
        <dbReference type="ARBA" id="ARBA00022723"/>
    </source>
</evidence>
<dbReference type="InterPro" id="IPR023561">
    <property type="entry name" value="Carbonic_anhydrase_a-class"/>
</dbReference>
<protein>
    <recommendedName>
        <fullName evidence="5 10">Carbonic anhydrase</fullName>
        <ecNumber evidence="4 10">4.2.1.1</ecNumber>
    </recommendedName>
</protein>
<evidence type="ECO:0000256" key="10">
    <source>
        <dbReference type="RuleBase" id="RU367011"/>
    </source>
</evidence>
<dbReference type="InterPro" id="IPR018338">
    <property type="entry name" value="Carbonic_anhydrase_a-class_CS"/>
</dbReference>
<keyword evidence="6 10" id="KW-0479">Metal-binding</keyword>
<evidence type="ECO:0000256" key="7">
    <source>
        <dbReference type="ARBA" id="ARBA00022833"/>
    </source>
</evidence>
<comment type="caution">
    <text evidence="12">The sequence shown here is derived from an EMBL/GenBank/DDBJ whole genome shotgun (WGS) entry which is preliminary data.</text>
</comment>
<comment type="catalytic activity">
    <reaction evidence="9 10">
        <text>hydrogencarbonate + H(+) = CO2 + H2O</text>
        <dbReference type="Rhea" id="RHEA:10748"/>
        <dbReference type="ChEBI" id="CHEBI:15377"/>
        <dbReference type="ChEBI" id="CHEBI:15378"/>
        <dbReference type="ChEBI" id="CHEBI:16526"/>
        <dbReference type="ChEBI" id="CHEBI:17544"/>
        <dbReference type="EC" id="4.2.1.1"/>
    </reaction>
</comment>
<dbReference type="PANTHER" id="PTHR18952:SF265">
    <property type="entry name" value="CARBONIC ANHYDRASE"/>
    <property type="match status" value="1"/>
</dbReference>
<evidence type="ECO:0000256" key="8">
    <source>
        <dbReference type="ARBA" id="ARBA00023239"/>
    </source>
</evidence>
<dbReference type="InterPro" id="IPR036398">
    <property type="entry name" value="CA_dom_sf"/>
</dbReference>
<keyword evidence="7 10" id="KW-0862">Zinc</keyword>
<proteinExistence type="inferred from homology"/>
<feature type="domain" description="Alpha-carbonic anhydrase" evidence="11">
    <location>
        <begin position="32"/>
        <end position="254"/>
    </location>
</feature>
<feature type="signal peptide" evidence="10">
    <location>
        <begin position="1"/>
        <end position="24"/>
    </location>
</feature>
<reference evidence="12 13" key="1">
    <citation type="submission" date="2023-08" db="EMBL/GenBank/DDBJ databases">
        <title>Genome sequencing of plant associated microbes to promote plant fitness in Sorghum bicolor and Oryza sativa.</title>
        <authorList>
            <person name="Coleman-Derr D."/>
        </authorList>
    </citation>
    <scope>NUCLEOTIDE SEQUENCE [LARGE SCALE GENOMIC DNA]</scope>
    <source>
        <strain evidence="12 13">SLBN-33</strain>
    </source>
</reference>